<dbReference type="Pfam" id="PF01266">
    <property type="entry name" value="DAO"/>
    <property type="match status" value="1"/>
</dbReference>
<dbReference type="PANTHER" id="PTHR13847">
    <property type="entry name" value="SARCOSINE DEHYDROGENASE-RELATED"/>
    <property type="match status" value="1"/>
</dbReference>
<dbReference type="EC" id="1.4.3.-" evidence="2"/>
<dbReference type="OrthoDB" id="9805852at2"/>
<dbReference type="Proteomes" id="UP000430146">
    <property type="component" value="Unassembled WGS sequence"/>
</dbReference>
<reference evidence="2 3" key="1">
    <citation type="submission" date="2019-11" db="EMBL/GenBank/DDBJ databases">
        <authorList>
            <person name="Holert J."/>
        </authorList>
    </citation>
    <scope>NUCLEOTIDE SEQUENCE [LARGE SCALE GENOMIC DNA]</scope>
    <source>
        <strain evidence="2">BC8_1</strain>
    </source>
</reference>
<organism evidence="2 3">
    <name type="scientific">Mycolicibacterium vanbaalenii</name>
    <name type="common">Mycobacterium vanbaalenii</name>
    <dbReference type="NCBI Taxonomy" id="110539"/>
    <lineage>
        <taxon>Bacteria</taxon>
        <taxon>Bacillati</taxon>
        <taxon>Actinomycetota</taxon>
        <taxon>Actinomycetes</taxon>
        <taxon>Mycobacteriales</taxon>
        <taxon>Mycobacteriaceae</taxon>
        <taxon>Mycolicibacterium</taxon>
    </lineage>
</organism>
<evidence type="ECO:0000313" key="3">
    <source>
        <dbReference type="Proteomes" id="UP000430146"/>
    </source>
</evidence>
<keyword evidence="3" id="KW-1185">Reference proteome</keyword>
<protein>
    <submittedName>
        <fullName evidence="2">Gamma-glutamylputrescine oxidoreductase</fullName>
        <ecNumber evidence="2">1.4.3.-</ecNumber>
    </submittedName>
</protein>
<keyword evidence="2" id="KW-0560">Oxidoreductase</keyword>
<dbReference type="SUPFAM" id="SSF51905">
    <property type="entry name" value="FAD/NAD(P)-binding domain"/>
    <property type="match status" value="1"/>
</dbReference>
<name>A0A5S9R159_MYCVN</name>
<proteinExistence type="predicted"/>
<dbReference type="Gene3D" id="3.50.50.60">
    <property type="entry name" value="FAD/NAD(P)-binding domain"/>
    <property type="match status" value="1"/>
</dbReference>
<evidence type="ECO:0000259" key="1">
    <source>
        <dbReference type="Pfam" id="PF01266"/>
    </source>
</evidence>
<dbReference type="AlphaFoldDB" id="A0A5S9R159"/>
<dbReference type="InterPro" id="IPR006076">
    <property type="entry name" value="FAD-dep_OxRdtase"/>
</dbReference>
<sequence length="482" mass="52439">MVSACTAAPTFRVPARCCHNLSVSINAPVNGQVSHWFDGLPRPRAPLPGSRDADVCIVGAGYTGLWTAYYLKRADPSLRIVVLEARFAGFGASGRNGGWLSGLVPGDRERMAEQYGHDRVVAWQRALNDTVDEVIDVAARESIDAGIVKGGTLEVARNPAQASRLAAAIDAERHWQVDGIEPLTADEARSRIRIDDVVAAYLNPHCARIQPARLVRGLAETVERLGVDIYERSPVTEISTGRATTGRGTVTAPVVLRATEGFTTGLPGLKRRWLPMNSSMIATDPIPAQLWHTIGWQGRQTLGDTAHGFFYAQRTVDDRIAIGGRSVPYRFGSRIDRDGRVPERTIAHLRATLHSLLPQVADVPIAHGWCGVLAVPRDWEATVDFDRTTGLGWAGGYVGHGVTATNLAARTLTDLVLDRSTPLTALPWVGHRCRGWEPEPLRWLGVRGMYLAYKAADWHESRGGPRTSPIAVVADKIAGRPH</sequence>
<evidence type="ECO:0000313" key="2">
    <source>
        <dbReference type="EMBL" id="CAA0126668.1"/>
    </source>
</evidence>
<dbReference type="InterPro" id="IPR036188">
    <property type="entry name" value="FAD/NAD-bd_sf"/>
</dbReference>
<gene>
    <name evidence="2" type="primary">puuB_2</name>
    <name evidence="2" type="ORF">AELLOGFF_04912</name>
</gene>
<dbReference type="GO" id="GO:0016491">
    <property type="term" value="F:oxidoreductase activity"/>
    <property type="evidence" value="ECO:0007669"/>
    <property type="project" value="UniProtKB-KW"/>
</dbReference>
<dbReference type="Gene3D" id="3.30.9.10">
    <property type="entry name" value="D-Amino Acid Oxidase, subunit A, domain 2"/>
    <property type="match status" value="1"/>
</dbReference>
<dbReference type="EMBL" id="CACSIP010000026">
    <property type="protein sequence ID" value="CAA0126668.1"/>
    <property type="molecule type" value="Genomic_DNA"/>
</dbReference>
<dbReference type="GO" id="GO:0005737">
    <property type="term" value="C:cytoplasm"/>
    <property type="evidence" value="ECO:0007669"/>
    <property type="project" value="TreeGrafter"/>
</dbReference>
<dbReference type="PANTHER" id="PTHR13847:SF285">
    <property type="entry name" value="FAD DEPENDENT OXIDOREDUCTASE DOMAIN-CONTAINING PROTEIN"/>
    <property type="match status" value="1"/>
</dbReference>
<feature type="domain" description="FAD dependent oxidoreductase" evidence="1">
    <location>
        <begin position="54"/>
        <end position="415"/>
    </location>
</feature>
<accession>A0A5S9R159</accession>